<dbReference type="InterPro" id="IPR041698">
    <property type="entry name" value="Methyltransf_25"/>
</dbReference>
<sequence>MTEHQHDSHRGSDDTGGHRGDDVTAAGLWDEKYLSRPKIWSGQPNPQLTAEASDLAPGAALDLGCGEGADAIWLAGRGWAVTGLDVSAVALGRAAAHAEAAGISEDVEWIQQDLASWVPDRQFDLVTAQFLHSTLTPWQQTLRLAAAAVRTGGTLLIVGHHPVGLPPWGAHADPEMYFTAEDLISELGIKAPDWRIDVAASRQRSATGPAGEAALLTDAVLRAARPAAR</sequence>
<name>A0A3N0C1U7_9MICC</name>
<gene>
    <name evidence="4" type="ORF">D7003_08605</name>
</gene>
<dbReference type="GO" id="GO:0008168">
    <property type="term" value="F:methyltransferase activity"/>
    <property type="evidence" value="ECO:0007669"/>
    <property type="project" value="UniProtKB-KW"/>
</dbReference>
<dbReference type="InterPro" id="IPR029063">
    <property type="entry name" value="SAM-dependent_MTases_sf"/>
</dbReference>
<keyword evidence="5" id="KW-1185">Reference proteome</keyword>
<keyword evidence="4" id="KW-0489">Methyltransferase</keyword>
<dbReference type="AlphaFoldDB" id="A0A3N0C1U7"/>
<dbReference type="Gene3D" id="3.40.50.150">
    <property type="entry name" value="Vaccinia Virus protein VP39"/>
    <property type="match status" value="1"/>
</dbReference>
<reference evidence="4 5" key="1">
    <citation type="submission" date="2018-10" db="EMBL/GenBank/DDBJ databases">
        <title>Genome sequencing of Arthrobacter oryzae TNB02.</title>
        <authorList>
            <person name="Cho Y.-J."/>
            <person name="Cho A."/>
            <person name="Kim O.-S."/>
        </authorList>
    </citation>
    <scope>NUCLEOTIDE SEQUENCE [LARGE SCALE GENOMIC DNA]</scope>
    <source>
        <strain evidence="4 5">TNB02</strain>
    </source>
</reference>
<evidence type="ECO:0000256" key="1">
    <source>
        <dbReference type="ARBA" id="ARBA00022679"/>
    </source>
</evidence>
<dbReference type="GO" id="GO:0032259">
    <property type="term" value="P:methylation"/>
    <property type="evidence" value="ECO:0007669"/>
    <property type="project" value="UniProtKB-KW"/>
</dbReference>
<evidence type="ECO:0000313" key="4">
    <source>
        <dbReference type="EMBL" id="RNL56363.1"/>
    </source>
</evidence>
<feature type="domain" description="Methyltransferase" evidence="3">
    <location>
        <begin position="61"/>
        <end position="153"/>
    </location>
</feature>
<dbReference type="RefSeq" id="WP_123255048.1">
    <property type="nucleotide sequence ID" value="NZ_RBED01000086.1"/>
</dbReference>
<evidence type="ECO:0000313" key="5">
    <source>
        <dbReference type="Proteomes" id="UP000273807"/>
    </source>
</evidence>
<dbReference type="Proteomes" id="UP000273807">
    <property type="component" value="Unassembled WGS sequence"/>
</dbReference>
<accession>A0A3N0C1U7</accession>
<dbReference type="EMBL" id="RBED01000086">
    <property type="protein sequence ID" value="RNL56363.1"/>
    <property type="molecule type" value="Genomic_DNA"/>
</dbReference>
<proteinExistence type="predicted"/>
<dbReference type="PANTHER" id="PTHR43861:SF3">
    <property type="entry name" value="PUTATIVE (AFU_ORTHOLOGUE AFUA_2G14390)-RELATED"/>
    <property type="match status" value="1"/>
</dbReference>
<protein>
    <submittedName>
        <fullName evidence="4">Class I SAM-dependent methyltransferase</fullName>
    </submittedName>
</protein>
<dbReference type="PANTHER" id="PTHR43861">
    <property type="entry name" value="TRANS-ACONITATE 2-METHYLTRANSFERASE-RELATED"/>
    <property type="match status" value="1"/>
</dbReference>
<dbReference type="SUPFAM" id="SSF53335">
    <property type="entry name" value="S-adenosyl-L-methionine-dependent methyltransferases"/>
    <property type="match status" value="1"/>
</dbReference>
<organism evidence="4 5">
    <name type="scientific">Arthrobacter oryzae</name>
    <dbReference type="NCBI Taxonomy" id="409290"/>
    <lineage>
        <taxon>Bacteria</taxon>
        <taxon>Bacillati</taxon>
        <taxon>Actinomycetota</taxon>
        <taxon>Actinomycetes</taxon>
        <taxon>Micrococcales</taxon>
        <taxon>Micrococcaceae</taxon>
        <taxon>Arthrobacter</taxon>
    </lineage>
</organism>
<evidence type="ECO:0000259" key="3">
    <source>
        <dbReference type="Pfam" id="PF13649"/>
    </source>
</evidence>
<dbReference type="OrthoDB" id="9786503at2"/>
<dbReference type="Pfam" id="PF13649">
    <property type="entry name" value="Methyltransf_25"/>
    <property type="match status" value="1"/>
</dbReference>
<feature type="region of interest" description="Disordered" evidence="2">
    <location>
        <begin position="1"/>
        <end position="22"/>
    </location>
</feature>
<evidence type="ECO:0000256" key="2">
    <source>
        <dbReference type="SAM" id="MobiDB-lite"/>
    </source>
</evidence>
<keyword evidence="1 4" id="KW-0808">Transferase</keyword>
<dbReference type="CDD" id="cd02440">
    <property type="entry name" value="AdoMet_MTases"/>
    <property type="match status" value="1"/>
</dbReference>
<comment type="caution">
    <text evidence="4">The sequence shown here is derived from an EMBL/GenBank/DDBJ whole genome shotgun (WGS) entry which is preliminary data.</text>
</comment>